<proteinExistence type="predicted"/>
<protein>
    <submittedName>
        <fullName evidence="2">DUF3703 domain-containing protein</fullName>
    </submittedName>
</protein>
<keyword evidence="3" id="KW-1185">Reference proteome</keyword>
<dbReference type="Pfam" id="PF12487">
    <property type="entry name" value="DUF3703"/>
    <property type="match status" value="1"/>
</dbReference>
<sequence length="104" mass="10374">MPACEPPTAARCGPPAPPPAATPAGGTWSGRTSLGRYLEGNTGRATVGLTRPMPVPDDLAAPGGRPPAWAARSGSWLPRSSSPAGRRPGSRSEGPAVAPALRAA</sequence>
<feature type="region of interest" description="Disordered" evidence="1">
    <location>
        <begin position="1"/>
        <end position="104"/>
    </location>
</feature>
<accession>A0ABV5SN11</accession>
<dbReference type="InterPro" id="IPR022172">
    <property type="entry name" value="DUF3703"/>
</dbReference>
<feature type="compositionally biased region" description="Low complexity" evidence="1">
    <location>
        <begin position="1"/>
        <end position="13"/>
    </location>
</feature>
<evidence type="ECO:0000256" key="1">
    <source>
        <dbReference type="SAM" id="MobiDB-lite"/>
    </source>
</evidence>
<name>A0ABV5SN11_9ACTN</name>
<evidence type="ECO:0000313" key="3">
    <source>
        <dbReference type="Proteomes" id="UP001589532"/>
    </source>
</evidence>
<dbReference type="RefSeq" id="WP_378521141.1">
    <property type="nucleotide sequence ID" value="NZ_JBHMBW010000108.1"/>
</dbReference>
<reference evidence="2 3" key="1">
    <citation type="submission" date="2024-09" db="EMBL/GenBank/DDBJ databases">
        <authorList>
            <person name="Sun Q."/>
            <person name="Mori K."/>
        </authorList>
    </citation>
    <scope>NUCLEOTIDE SEQUENCE [LARGE SCALE GENOMIC DNA]</scope>
    <source>
        <strain evidence="2 3">JCM 3143</strain>
    </source>
</reference>
<gene>
    <name evidence="2" type="ORF">ACFFSA_52945</name>
</gene>
<dbReference type="EMBL" id="JBHMBW010000108">
    <property type="protein sequence ID" value="MFB9631826.1"/>
    <property type="molecule type" value="Genomic_DNA"/>
</dbReference>
<dbReference type="Proteomes" id="UP001589532">
    <property type="component" value="Unassembled WGS sequence"/>
</dbReference>
<evidence type="ECO:0000313" key="2">
    <source>
        <dbReference type="EMBL" id="MFB9631826.1"/>
    </source>
</evidence>
<comment type="caution">
    <text evidence="2">The sequence shown here is derived from an EMBL/GenBank/DDBJ whole genome shotgun (WGS) entry which is preliminary data.</text>
</comment>
<organism evidence="2 3">
    <name type="scientific">Nonomuraea helvata</name>
    <dbReference type="NCBI Taxonomy" id="37484"/>
    <lineage>
        <taxon>Bacteria</taxon>
        <taxon>Bacillati</taxon>
        <taxon>Actinomycetota</taxon>
        <taxon>Actinomycetes</taxon>
        <taxon>Streptosporangiales</taxon>
        <taxon>Streptosporangiaceae</taxon>
        <taxon>Nonomuraea</taxon>
    </lineage>
</organism>
<feature type="compositionally biased region" description="Low complexity" evidence="1">
    <location>
        <begin position="60"/>
        <end position="96"/>
    </location>
</feature>